<name>A0ABS6E705_9FIRM</name>
<evidence type="ECO:0000313" key="2">
    <source>
        <dbReference type="EMBL" id="MBU5438024.1"/>
    </source>
</evidence>
<evidence type="ECO:0000259" key="1">
    <source>
        <dbReference type="Pfam" id="PF01676"/>
    </source>
</evidence>
<keyword evidence="3" id="KW-1185">Reference proteome</keyword>
<sequence>MSKKRVILVVIDSLGVGYMDDVKLVRPRDIGANTFKHILDQSNILRIPTLERLGVNSILNHEKLNKVKPIASYGTLNLMHQGADSYAGHQEIMGTFPRIPNISPFRDYLLKVQQILVSMGYKVETPDKTKPYLLVNDLVVIADNIETDFGQIYNVTAPLDYIDFEKVLEIATIVRKEVKVNRVIALGGNGITIENIIDSIEQRSDGLVGVNSPASGVYKKGYNVRHIGYGVDPNTQVSSILTKAGKSTVLIGKMQDVISCKHSIKYPAVETEKVMKVILQSMSEIEEGLIAGTVQETDLAGHSQDVEKYASKLMIVDKYLDEIIKKMTDEDMLIITADHGNDPTIGHSQHTREKTPLLIYSKLYESKNNIGERQTLSDIAATIAEFLKVEPPENGKSILPILKY</sequence>
<reference evidence="2 3" key="1">
    <citation type="submission" date="2021-06" db="EMBL/GenBank/DDBJ databases">
        <authorList>
            <person name="Sun Q."/>
            <person name="Li D."/>
        </authorList>
    </citation>
    <scope>NUCLEOTIDE SEQUENCE [LARGE SCALE GENOMIC DNA]</scope>
    <source>
        <strain evidence="2 3">MSJ-40</strain>
    </source>
</reference>
<dbReference type="InterPro" id="IPR010045">
    <property type="entry name" value="DeoB"/>
</dbReference>
<dbReference type="PANTHER" id="PTHR21110:SF0">
    <property type="entry name" value="PHOSPHOPENTOMUTASE"/>
    <property type="match status" value="1"/>
</dbReference>
<dbReference type="InterPro" id="IPR006124">
    <property type="entry name" value="Metalloenzyme"/>
</dbReference>
<dbReference type="EMBL" id="JAHLPM010000006">
    <property type="protein sequence ID" value="MBU5438024.1"/>
    <property type="molecule type" value="Genomic_DNA"/>
</dbReference>
<dbReference type="NCBIfam" id="NF009049">
    <property type="entry name" value="PRK12383.1"/>
    <property type="match status" value="1"/>
</dbReference>
<proteinExistence type="predicted"/>
<comment type="caution">
    <text evidence="2">The sequence shown here is derived from an EMBL/GenBank/DDBJ whole genome shotgun (WGS) entry which is preliminary data.</text>
</comment>
<accession>A0ABS6E705</accession>
<dbReference type="PIRSF" id="PIRSF001491">
    <property type="entry name" value="Ppentomutase"/>
    <property type="match status" value="1"/>
</dbReference>
<keyword evidence="2" id="KW-0413">Isomerase</keyword>
<gene>
    <name evidence="2" type="ORF">KQI42_08395</name>
</gene>
<dbReference type="CDD" id="cd16009">
    <property type="entry name" value="PPM"/>
    <property type="match status" value="1"/>
</dbReference>
<organism evidence="2 3">
    <name type="scientific">Tissierella simiarum</name>
    <dbReference type="NCBI Taxonomy" id="2841534"/>
    <lineage>
        <taxon>Bacteria</taxon>
        <taxon>Bacillati</taxon>
        <taxon>Bacillota</taxon>
        <taxon>Tissierellia</taxon>
        <taxon>Tissierellales</taxon>
        <taxon>Tissierellaceae</taxon>
        <taxon>Tissierella</taxon>
    </lineage>
</organism>
<protein>
    <submittedName>
        <fullName evidence="2">Phosphopentomutase</fullName>
        <ecNumber evidence="2">5.4.2.7</ecNumber>
    </submittedName>
</protein>
<dbReference type="GO" id="GO:0008973">
    <property type="term" value="F:phosphopentomutase activity"/>
    <property type="evidence" value="ECO:0007669"/>
    <property type="project" value="UniProtKB-EC"/>
</dbReference>
<dbReference type="Proteomes" id="UP000749471">
    <property type="component" value="Unassembled WGS sequence"/>
</dbReference>
<feature type="domain" description="Metalloenzyme" evidence="1">
    <location>
        <begin position="4"/>
        <end position="390"/>
    </location>
</feature>
<dbReference type="Pfam" id="PF01676">
    <property type="entry name" value="Metalloenzyme"/>
    <property type="match status" value="1"/>
</dbReference>
<dbReference type="RefSeq" id="WP_216518764.1">
    <property type="nucleotide sequence ID" value="NZ_JAHLPM010000006.1"/>
</dbReference>
<dbReference type="EC" id="5.4.2.7" evidence="2"/>
<dbReference type="PANTHER" id="PTHR21110">
    <property type="entry name" value="PHOSPHOPENTOMUTASE"/>
    <property type="match status" value="1"/>
</dbReference>
<evidence type="ECO:0000313" key="3">
    <source>
        <dbReference type="Proteomes" id="UP000749471"/>
    </source>
</evidence>